<feature type="transmembrane region" description="Helical" evidence="6">
    <location>
        <begin position="85"/>
        <end position="107"/>
    </location>
</feature>
<feature type="transmembrane region" description="Helical" evidence="6">
    <location>
        <begin position="113"/>
        <end position="131"/>
    </location>
</feature>
<sequence length="319" mass="34944">MDRTILLGIGALLTITLVTGLVALSKSGQARRLRERVVTAGTPDVRAVPTTGLPSIRLQTNESRPLLERILRFLRFNPDTPQEQLIPWWATLLIGAFAGLIVGYYLGFLVGRPLGAGAGVAIGIFVVRGLFSWQHNRYVMAIFQQIPDAIGLMVRAIRAGLPIGEAMRSVAAETSNPLRDEFARMLGDVAIGRPVDQALMRLYKRTELPEFSFLAVTLGLQTQTGGNLAETLENLADIVRKRVALAKRAKALAAEARMQAGILMVLPYIAALAMSQIQPFYIDNFFRNPTGQKLALIGLGFSVFGYLVIRWMIKRAGSD</sequence>
<evidence type="ECO:0000259" key="7">
    <source>
        <dbReference type="Pfam" id="PF00482"/>
    </source>
</evidence>
<evidence type="ECO:0000256" key="5">
    <source>
        <dbReference type="ARBA" id="ARBA00023136"/>
    </source>
</evidence>
<dbReference type="Pfam" id="PF00482">
    <property type="entry name" value="T2SSF"/>
    <property type="match status" value="1"/>
</dbReference>
<dbReference type="EMBL" id="JACIJE010000006">
    <property type="protein sequence ID" value="MBB5690303.1"/>
    <property type="molecule type" value="Genomic_DNA"/>
</dbReference>
<proteinExistence type="predicted"/>
<dbReference type="InterPro" id="IPR018076">
    <property type="entry name" value="T2SS_GspF_dom"/>
</dbReference>
<comment type="subcellular location">
    <subcellularLocation>
        <location evidence="1">Cell membrane</location>
        <topology evidence="1">Multi-pass membrane protein</topology>
    </subcellularLocation>
</comment>
<dbReference type="PANTHER" id="PTHR35007:SF1">
    <property type="entry name" value="PILUS ASSEMBLY PROTEIN"/>
    <property type="match status" value="1"/>
</dbReference>
<keyword evidence="4 6" id="KW-1133">Transmembrane helix</keyword>
<feature type="transmembrane region" description="Helical" evidence="6">
    <location>
        <begin position="294"/>
        <end position="313"/>
    </location>
</feature>
<accession>A0A840Y8E0</accession>
<dbReference type="Proteomes" id="UP000562254">
    <property type="component" value="Unassembled WGS sequence"/>
</dbReference>
<keyword evidence="3 6" id="KW-0812">Transmembrane</keyword>
<dbReference type="PANTHER" id="PTHR35007">
    <property type="entry name" value="INTEGRAL MEMBRANE PROTEIN-RELATED"/>
    <property type="match status" value="1"/>
</dbReference>
<keyword evidence="9" id="KW-1185">Reference proteome</keyword>
<dbReference type="Gene3D" id="1.20.81.30">
    <property type="entry name" value="Type II secretion system (T2SS), domain F"/>
    <property type="match status" value="1"/>
</dbReference>
<keyword evidence="5 6" id="KW-0472">Membrane</keyword>
<organism evidence="8 9">
    <name type="scientific">Neoroseomonas alkaliterrae</name>
    <dbReference type="NCBI Taxonomy" id="1452450"/>
    <lineage>
        <taxon>Bacteria</taxon>
        <taxon>Pseudomonadati</taxon>
        <taxon>Pseudomonadota</taxon>
        <taxon>Alphaproteobacteria</taxon>
        <taxon>Acetobacterales</taxon>
        <taxon>Acetobacteraceae</taxon>
        <taxon>Neoroseomonas</taxon>
    </lineage>
</organism>
<feature type="transmembrane region" description="Helical" evidence="6">
    <location>
        <begin position="260"/>
        <end position="282"/>
    </location>
</feature>
<feature type="transmembrane region" description="Helical" evidence="6">
    <location>
        <begin position="6"/>
        <end position="24"/>
    </location>
</feature>
<dbReference type="AlphaFoldDB" id="A0A840Y8E0"/>
<dbReference type="InterPro" id="IPR042094">
    <property type="entry name" value="T2SS_GspF_sf"/>
</dbReference>
<reference evidence="8 9" key="1">
    <citation type="submission" date="2020-08" db="EMBL/GenBank/DDBJ databases">
        <title>Genomic Encyclopedia of Type Strains, Phase IV (KMG-IV): sequencing the most valuable type-strain genomes for metagenomic binning, comparative biology and taxonomic classification.</title>
        <authorList>
            <person name="Goeker M."/>
        </authorList>
    </citation>
    <scope>NUCLEOTIDE SEQUENCE [LARGE SCALE GENOMIC DNA]</scope>
    <source>
        <strain evidence="8 9">DSM 25895</strain>
    </source>
</reference>
<evidence type="ECO:0000256" key="4">
    <source>
        <dbReference type="ARBA" id="ARBA00022989"/>
    </source>
</evidence>
<evidence type="ECO:0000256" key="1">
    <source>
        <dbReference type="ARBA" id="ARBA00004651"/>
    </source>
</evidence>
<feature type="domain" description="Type II secretion system protein GspF" evidence="7">
    <location>
        <begin position="151"/>
        <end position="274"/>
    </location>
</feature>
<evidence type="ECO:0000313" key="9">
    <source>
        <dbReference type="Proteomes" id="UP000562254"/>
    </source>
</evidence>
<evidence type="ECO:0000313" key="8">
    <source>
        <dbReference type="EMBL" id="MBB5690303.1"/>
    </source>
</evidence>
<keyword evidence="2" id="KW-1003">Cell membrane</keyword>
<evidence type="ECO:0000256" key="3">
    <source>
        <dbReference type="ARBA" id="ARBA00022692"/>
    </source>
</evidence>
<evidence type="ECO:0000256" key="6">
    <source>
        <dbReference type="SAM" id="Phobius"/>
    </source>
</evidence>
<name>A0A840Y8E0_9PROT</name>
<evidence type="ECO:0000256" key="2">
    <source>
        <dbReference type="ARBA" id="ARBA00022475"/>
    </source>
</evidence>
<gene>
    <name evidence="8" type="ORF">FHS88_002436</name>
</gene>
<dbReference type="GO" id="GO:0005886">
    <property type="term" value="C:plasma membrane"/>
    <property type="evidence" value="ECO:0007669"/>
    <property type="project" value="UniProtKB-SubCell"/>
</dbReference>
<dbReference type="RefSeq" id="WP_184484950.1">
    <property type="nucleotide sequence ID" value="NZ_JAAEDJ010000044.1"/>
</dbReference>
<protein>
    <submittedName>
        <fullName evidence="8">Tight adherence protein B</fullName>
    </submittedName>
</protein>
<comment type="caution">
    <text evidence="8">The sequence shown here is derived from an EMBL/GenBank/DDBJ whole genome shotgun (WGS) entry which is preliminary data.</text>
</comment>